<name>A0A6A7N8H7_9BURK</name>
<reference evidence="1 2" key="1">
    <citation type="submission" date="2019-10" db="EMBL/GenBank/DDBJ databases">
        <title>Two novel species isolated from a subtropical stream in China.</title>
        <authorList>
            <person name="Lu H."/>
        </authorList>
    </citation>
    <scope>NUCLEOTIDE SEQUENCE [LARGE SCALE GENOMIC DNA]</scope>
    <source>
        <strain evidence="1 2">FT29W</strain>
    </source>
</reference>
<accession>A0A6A7N8H7</accession>
<protein>
    <submittedName>
        <fullName evidence="1">Uncharacterized protein</fullName>
    </submittedName>
</protein>
<proteinExistence type="predicted"/>
<gene>
    <name evidence="1" type="ORF">GEV02_24935</name>
</gene>
<comment type="caution">
    <text evidence="1">The sequence shown here is derived from an EMBL/GenBank/DDBJ whole genome shotgun (WGS) entry which is preliminary data.</text>
</comment>
<evidence type="ECO:0000313" key="2">
    <source>
        <dbReference type="Proteomes" id="UP000440498"/>
    </source>
</evidence>
<dbReference type="Proteomes" id="UP000440498">
    <property type="component" value="Unassembled WGS sequence"/>
</dbReference>
<sequence>MRENTMKPDCPISSEGTAMSTINSPVLIFAVSALLLSGCASAPPAAPIYKTVLIAPDDNLLGDCTVGAPPGQEAYKAASMKQREEMLVDVIDKGYRNAFLCNERWQKVRQWKLLEMKNYQQGG</sequence>
<keyword evidence="2" id="KW-1185">Reference proteome</keyword>
<dbReference type="AlphaFoldDB" id="A0A6A7N8H7"/>
<organism evidence="1 2">
    <name type="scientific">Rugamonas aquatica</name>
    <dbReference type="NCBI Taxonomy" id="2743357"/>
    <lineage>
        <taxon>Bacteria</taxon>
        <taxon>Pseudomonadati</taxon>
        <taxon>Pseudomonadota</taxon>
        <taxon>Betaproteobacteria</taxon>
        <taxon>Burkholderiales</taxon>
        <taxon>Oxalobacteraceae</taxon>
        <taxon>Telluria group</taxon>
        <taxon>Rugamonas</taxon>
    </lineage>
</organism>
<evidence type="ECO:0000313" key="1">
    <source>
        <dbReference type="EMBL" id="MQA41394.1"/>
    </source>
</evidence>
<dbReference type="EMBL" id="WHUG01000013">
    <property type="protein sequence ID" value="MQA41394.1"/>
    <property type="molecule type" value="Genomic_DNA"/>
</dbReference>